<evidence type="ECO:0000256" key="1">
    <source>
        <dbReference type="SAM" id="MobiDB-lite"/>
    </source>
</evidence>
<feature type="compositionally biased region" description="Basic and acidic residues" evidence="1">
    <location>
        <begin position="1"/>
        <end position="11"/>
    </location>
</feature>
<comment type="caution">
    <text evidence="2">The sequence shown here is derived from an EMBL/GenBank/DDBJ whole genome shotgun (WGS) entry which is preliminary data.</text>
</comment>
<accession>A0A0W8D0M5</accession>
<dbReference type="AlphaFoldDB" id="A0A0W8D0M5"/>
<feature type="compositionally biased region" description="Polar residues" evidence="1">
    <location>
        <begin position="12"/>
        <end position="24"/>
    </location>
</feature>
<feature type="compositionally biased region" description="Polar residues" evidence="1">
    <location>
        <begin position="62"/>
        <end position="98"/>
    </location>
</feature>
<gene>
    <name evidence="2" type="ORF">AM587_10000755</name>
</gene>
<proteinExistence type="predicted"/>
<reference evidence="2 3" key="1">
    <citation type="submission" date="2015-11" db="EMBL/GenBank/DDBJ databases">
        <title>Genomes and virulence difference between two physiological races of Phytophthora nicotianae.</title>
        <authorList>
            <person name="Liu H."/>
            <person name="Ma X."/>
            <person name="Yu H."/>
            <person name="Fang D."/>
            <person name="Li Y."/>
            <person name="Wang X."/>
            <person name="Wang W."/>
            <person name="Dong Y."/>
            <person name="Xiao B."/>
        </authorList>
    </citation>
    <scope>NUCLEOTIDE SEQUENCE [LARGE SCALE GENOMIC DNA]</scope>
    <source>
        <strain evidence="3">race 0</strain>
    </source>
</reference>
<feature type="region of interest" description="Disordered" evidence="1">
    <location>
        <begin position="62"/>
        <end position="108"/>
    </location>
</feature>
<sequence length="412" mass="47568">MDERVDTRERGNGQNTVTKLNFQHSHTRPDLRWGEPPAPQPSPVYTGNENNMVIKCVKDGNQQENQKLPNPSQAYTSSPQTFLTRRNQSSTSLLTKGSNDSKEDGALPTTLILGGSRRRVVGVTAPELDISCSEKMRHSLAYSHFPWLDDFHPWMVGHRRSGTSTLLFDCTELNNVPVPPDVSRSQYLIDIFFQMRYYRAHKKDQYDPLQRSSPDSLAKSWQSFVKRIGSKPEKWLRNLRDHKTHFLECSLDGAKIRIHLQSIRESIRCCLRREHECPMCYEDSPRASGATRKGENGRISSELYFMVRRFEHRWKDHVTECKAAADLAKLAEDSAEIYLAQVDQVWIEEQLQSTASEITKLHFMNLSLKNDLRAIRERESDLKATFENLKHDVAEMTQLLHGSGIPRRRRFE</sequence>
<name>A0A0W8D0M5_PHYNI</name>
<dbReference type="EMBL" id="LNFO01001613">
    <property type="protein sequence ID" value="KUF89882.1"/>
    <property type="molecule type" value="Genomic_DNA"/>
</dbReference>
<dbReference type="OrthoDB" id="128154at2759"/>
<evidence type="ECO:0000313" key="3">
    <source>
        <dbReference type="Proteomes" id="UP000052943"/>
    </source>
</evidence>
<organism evidence="2 3">
    <name type="scientific">Phytophthora nicotianae</name>
    <name type="common">Potato buckeye rot agent</name>
    <name type="synonym">Phytophthora parasitica</name>
    <dbReference type="NCBI Taxonomy" id="4792"/>
    <lineage>
        <taxon>Eukaryota</taxon>
        <taxon>Sar</taxon>
        <taxon>Stramenopiles</taxon>
        <taxon>Oomycota</taxon>
        <taxon>Peronosporomycetes</taxon>
        <taxon>Peronosporales</taxon>
        <taxon>Peronosporaceae</taxon>
        <taxon>Phytophthora</taxon>
    </lineage>
</organism>
<dbReference type="Proteomes" id="UP000052943">
    <property type="component" value="Unassembled WGS sequence"/>
</dbReference>
<feature type="region of interest" description="Disordered" evidence="1">
    <location>
        <begin position="1"/>
        <end position="48"/>
    </location>
</feature>
<protein>
    <submittedName>
        <fullName evidence="2">Uncharacterized protein</fullName>
    </submittedName>
</protein>
<evidence type="ECO:0000313" key="2">
    <source>
        <dbReference type="EMBL" id="KUF89882.1"/>
    </source>
</evidence>
<dbReference type="STRING" id="4790.A0A0W8D0M5"/>